<dbReference type="WBParaSite" id="PSAMB.scaffold1748size28159.g14676.t1">
    <property type="protein sequence ID" value="PSAMB.scaffold1748size28159.g14676.t1"/>
    <property type="gene ID" value="PSAMB.scaffold1748size28159.g14676"/>
</dbReference>
<dbReference type="PANTHER" id="PTHR23200:SF39">
    <property type="entry name" value="PROTEIN CBG14679"/>
    <property type="match status" value="1"/>
</dbReference>
<evidence type="ECO:0000313" key="5">
    <source>
        <dbReference type="WBParaSite" id="PSAMB.scaffold1748size28159.g14676.t1"/>
    </source>
</evidence>
<evidence type="ECO:0000256" key="2">
    <source>
        <dbReference type="SAM" id="SignalP"/>
    </source>
</evidence>
<dbReference type="SMART" id="SM00849">
    <property type="entry name" value="Lactamase_B"/>
    <property type="match status" value="1"/>
</dbReference>
<feature type="domain" description="Metallo-beta-lactamase" evidence="3">
    <location>
        <begin position="42"/>
        <end position="212"/>
    </location>
</feature>
<sequence>MTTVQLVVVVFCFLAQKAAGIIVTPLAEEWRWNTDKNNWTWTALSTLIQDGGYTIIVDHATTSTDESAKGKVLAALAQNGLRPEEVHIVVVTHGYPVHFGQSSSYKNARQYFSTFEYNGKGFDRTSLYERGEMPITPSVTLWSTPGHAPEDISAIVHNVPGRGTLAIVGELIHDADDALDSRNWERKASSAHIGRRNRNKVICAADYILPGYGSMFQVTGHMRAVAGCTGGREESSVHSPTPTNLPLAKEEKSALTTERSSTERNAPESPSSQTYPDRIIDANRSTDAQRKNIVDTRSTDFDSSITDAFRNIAYKKEKDVSRTISN</sequence>
<dbReference type="PANTHER" id="PTHR23200">
    <property type="entry name" value="METALLO-BETA-LACTAMASE DOMAIN-CONTAINING PROTEIN 1"/>
    <property type="match status" value="1"/>
</dbReference>
<proteinExistence type="predicted"/>
<dbReference type="InterPro" id="IPR039344">
    <property type="entry name" value="MBLAC1"/>
</dbReference>
<keyword evidence="4" id="KW-1185">Reference proteome</keyword>
<reference evidence="5" key="1">
    <citation type="submission" date="2022-11" db="UniProtKB">
        <authorList>
            <consortium name="WormBaseParasite"/>
        </authorList>
    </citation>
    <scope>IDENTIFICATION</scope>
</reference>
<feature type="signal peptide" evidence="2">
    <location>
        <begin position="1"/>
        <end position="20"/>
    </location>
</feature>
<keyword evidence="2" id="KW-0732">Signal</keyword>
<feature type="region of interest" description="Disordered" evidence="1">
    <location>
        <begin position="230"/>
        <end position="291"/>
    </location>
</feature>
<dbReference type="SUPFAM" id="SSF56281">
    <property type="entry name" value="Metallo-hydrolase/oxidoreductase"/>
    <property type="match status" value="1"/>
</dbReference>
<protein>
    <submittedName>
        <fullName evidence="5">Metallo-beta-lactamase domain-containing protein</fullName>
    </submittedName>
</protein>
<accession>A0A914VBP5</accession>
<dbReference type="AlphaFoldDB" id="A0A914VBP5"/>
<evidence type="ECO:0000313" key="4">
    <source>
        <dbReference type="Proteomes" id="UP000887566"/>
    </source>
</evidence>
<evidence type="ECO:0000259" key="3">
    <source>
        <dbReference type="SMART" id="SM00849"/>
    </source>
</evidence>
<organism evidence="4 5">
    <name type="scientific">Plectus sambesii</name>
    <dbReference type="NCBI Taxonomy" id="2011161"/>
    <lineage>
        <taxon>Eukaryota</taxon>
        <taxon>Metazoa</taxon>
        <taxon>Ecdysozoa</taxon>
        <taxon>Nematoda</taxon>
        <taxon>Chromadorea</taxon>
        <taxon>Plectida</taxon>
        <taxon>Plectina</taxon>
        <taxon>Plectoidea</taxon>
        <taxon>Plectidae</taxon>
        <taxon>Plectus</taxon>
    </lineage>
</organism>
<evidence type="ECO:0000256" key="1">
    <source>
        <dbReference type="SAM" id="MobiDB-lite"/>
    </source>
</evidence>
<name>A0A914VBP5_9BILA</name>
<dbReference type="Proteomes" id="UP000887566">
    <property type="component" value="Unplaced"/>
</dbReference>
<feature type="chain" id="PRO_5037159904" evidence="2">
    <location>
        <begin position="21"/>
        <end position="326"/>
    </location>
</feature>
<dbReference type="Gene3D" id="3.60.15.10">
    <property type="entry name" value="Ribonuclease Z/Hydroxyacylglutathione hydrolase-like"/>
    <property type="match status" value="1"/>
</dbReference>
<dbReference type="InterPro" id="IPR036866">
    <property type="entry name" value="RibonucZ/Hydroxyglut_hydro"/>
</dbReference>
<dbReference type="InterPro" id="IPR001279">
    <property type="entry name" value="Metallo-B-lactamas"/>
</dbReference>